<evidence type="ECO:0000313" key="13">
    <source>
        <dbReference type="Proteomes" id="UP000612055"/>
    </source>
</evidence>
<evidence type="ECO:0000256" key="3">
    <source>
        <dbReference type="ARBA" id="ARBA00007737"/>
    </source>
</evidence>
<protein>
    <recommendedName>
        <fullName evidence="9">GDP-fucose protein O-fucosyltransferase 2</fullName>
    </recommendedName>
    <alternativeName>
        <fullName evidence="10">O-fucosyltransferase family protein</fullName>
    </alternativeName>
</protein>
<evidence type="ECO:0000256" key="5">
    <source>
        <dbReference type="ARBA" id="ARBA00022824"/>
    </source>
</evidence>
<evidence type="ECO:0000256" key="9">
    <source>
        <dbReference type="ARBA" id="ARBA00026232"/>
    </source>
</evidence>
<comment type="caution">
    <text evidence="12">The sequence shown here is derived from an EMBL/GenBank/DDBJ whole genome shotgun (WGS) entry which is preliminary data.</text>
</comment>
<dbReference type="PANTHER" id="PTHR13398:SF0">
    <property type="entry name" value="GDP-FUCOSE PROTEIN O-FUCOSYLTRANSFERASE 2"/>
    <property type="match status" value="1"/>
</dbReference>
<comment type="similarity">
    <text evidence="8">Belongs to the glycosyltransferase 68 family.</text>
</comment>
<evidence type="ECO:0000256" key="2">
    <source>
        <dbReference type="ARBA" id="ARBA00004922"/>
    </source>
</evidence>
<proteinExistence type="inferred from homology"/>
<reference evidence="12" key="1">
    <citation type="journal article" date="2020" name="bioRxiv">
        <title>Comparative genomics of Chlamydomonas.</title>
        <authorList>
            <person name="Craig R.J."/>
            <person name="Hasan A.R."/>
            <person name="Ness R.W."/>
            <person name="Keightley P.D."/>
        </authorList>
    </citation>
    <scope>NUCLEOTIDE SEQUENCE</scope>
    <source>
        <strain evidence="12">CCAP 11/70</strain>
    </source>
</reference>
<gene>
    <name evidence="12" type="ORF">HYH03_012053</name>
</gene>
<dbReference type="Gene3D" id="3.40.50.11350">
    <property type="match status" value="1"/>
</dbReference>
<dbReference type="GO" id="GO:0046922">
    <property type="term" value="F:peptide-O-fucosyltransferase activity"/>
    <property type="evidence" value="ECO:0007669"/>
    <property type="project" value="InterPro"/>
</dbReference>
<keyword evidence="4" id="KW-0808">Transferase</keyword>
<keyword evidence="13" id="KW-1185">Reference proteome</keyword>
<feature type="compositionally biased region" description="Basic and acidic residues" evidence="11">
    <location>
        <begin position="1"/>
        <end position="14"/>
    </location>
</feature>
<dbReference type="GO" id="GO:0006004">
    <property type="term" value="P:fucose metabolic process"/>
    <property type="evidence" value="ECO:0007669"/>
    <property type="project" value="UniProtKB-KW"/>
</dbReference>
<dbReference type="Proteomes" id="UP000612055">
    <property type="component" value="Unassembled WGS sequence"/>
</dbReference>
<keyword evidence="6" id="KW-0294">Fucose metabolism</keyword>
<evidence type="ECO:0000256" key="10">
    <source>
        <dbReference type="ARBA" id="ARBA00030350"/>
    </source>
</evidence>
<dbReference type="EMBL" id="JAEHOE010000073">
    <property type="protein sequence ID" value="KAG2489414.1"/>
    <property type="molecule type" value="Genomic_DNA"/>
</dbReference>
<dbReference type="Pfam" id="PF10250">
    <property type="entry name" value="O-FucT"/>
    <property type="match status" value="1"/>
</dbReference>
<evidence type="ECO:0000256" key="7">
    <source>
        <dbReference type="ARBA" id="ARBA00023277"/>
    </source>
</evidence>
<comment type="subcellular location">
    <subcellularLocation>
        <location evidence="1">Endoplasmic reticulum</location>
    </subcellularLocation>
</comment>
<evidence type="ECO:0000256" key="11">
    <source>
        <dbReference type="SAM" id="MobiDB-lite"/>
    </source>
</evidence>
<sequence length="411" mass="45935">MDITDDVREGRRSDLAVGASRGGGSPHRQALAAKAPAEVLRLPDEPTAPKRLPVLDGGYLFPIIIKGPNNQITGLKEALVLGRLLNRTVVVHDIRNIYHDAKKGGVKGRMGFKLLFDFDLLSRYHSIVSLEELQAEGWDGRLDAIGHFGRCGWSWIGMTAELNVTSKNATYFDFGSRFDCSASFLGNMANELKPYKFVGTPLFEKVVSAAGIGLKLKATGQKCHDMYLQASGHLVKSKRIVSIARSFREKRLGGADAPYVAVHVRPYTDLCLQWWHKETYDKVKAANDCKNGHLYLVFVNDTVQHMRRLEETVGRGKAKLFVMSYPELKGIITKMYREAGLRPVFYEMKDLEAELGHKTSISMLGMVEQEIAFQANIFIGSSRSTMTGMVQQERFARGVPMEENTLFDGRK</sequence>
<evidence type="ECO:0000256" key="8">
    <source>
        <dbReference type="ARBA" id="ARBA00025803"/>
    </source>
</evidence>
<dbReference type="InterPro" id="IPR019378">
    <property type="entry name" value="GDP-Fuc_O-FucTrfase"/>
</dbReference>
<dbReference type="AlphaFoldDB" id="A0A836BVV1"/>
<evidence type="ECO:0000256" key="4">
    <source>
        <dbReference type="ARBA" id="ARBA00022679"/>
    </source>
</evidence>
<comment type="similarity">
    <text evidence="3">Belongs to the glycosyltransferase GT106 family.</text>
</comment>
<keyword evidence="7" id="KW-0119">Carbohydrate metabolism</keyword>
<dbReference type="GO" id="GO:0005783">
    <property type="term" value="C:endoplasmic reticulum"/>
    <property type="evidence" value="ECO:0007669"/>
    <property type="project" value="UniProtKB-SubCell"/>
</dbReference>
<evidence type="ECO:0000256" key="6">
    <source>
        <dbReference type="ARBA" id="ARBA00023253"/>
    </source>
</evidence>
<name>A0A836BVV1_9CHLO</name>
<feature type="region of interest" description="Disordered" evidence="11">
    <location>
        <begin position="1"/>
        <end position="30"/>
    </location>
</feature>
<comment type="pathway">
    <text evidence="2">Protein modification; protein glycosylation.</text>
</comment>
<accession>A0A836BVV1</accession>
<dbReference type="PANTHER" id="PTHR13398">
    <property type="entry name" value="GDP-FUCOSE PROTEIN O-FUCOSYLTRANSFERASE 2"/>
    <property type="match status" value="1"/>
</dbReference>
<dbReference type="OrthoDB" id="527642at2759"/>
<organism evidence="12 13">
    <name type="scientific">Edaphochlamys debaryana</name>
    <dbReference type="NCBI Taxonomy" id="47281"/>
    <lineage>
        <taxon>Eukaryota</taxon>
        <taxon>Viridiplantae</taxon>
        <taxon>Chlorophyta</taxon>
        <taxon>core chlorophytes</taxon>
        <taxon>Chlorophyceae</taxon>
        <taxon>CS clade</taxon>
        <taxon>Chlamydomonadales</taxon>
        <taxon>Chlamydomonadales incertae sedis</taxon>
        <taxon>Edaphochlamys</taxon>
    </lineage>
</organism>
<dbReference type="InterPro" id="IPR045130">
    <property type="entry name" value="OFUT2-like"/>
</dbReference>
<evidence type="ECO:0000313" key="12">
    <source>
        <dbReference type="EMBL" id="KAG2489414.1"/>
    </source>
</evidence>
<dbReference type="CDD" id="cd11296">
    <property type="entry name" value="O-FucT_like"/>
    <property type="match status" value="1"/>
</dbReference>
<evidence type="ECO:0000256" key="1">
    <source>
        <dbReference type="ARBA" id="ARBA00004240"/>
    </source>
</evidence>
<keyword evidence="5" id="KW-0256">Endoplasmic reticulum</keyword>